<gene>
    <name evidence="11" type="ORF">L201_000940</name>
</gene>
<evidence type="ECO:0000256" key="2">
    <source>
        <dbReference type="ARBA" id="ARBA00012616"/>
    </source>
</evidence>
<keyword evidence="8" id="KW-0809">Transit peptide</keyword>
<dbReference type="SUPFAM" id="SSF101790">
    <property type="entry name" value="Aminomethyltransferase beta-barrel domain"/>
    <property type="match status" value="1"/>
</dbReference>
<protein>
    <recommendedName>
        <fullName evidence="2 8">Aminomethyltransferase</fullName>
        <ecNumber evidence="2 8">2.1.2.10</ecNumber>
    </recommendedName>
    <alternativeName>
        <fullName evidence="5 8">Glycine cleavage system T protein</fullName>
    </alternativeName>
</protein>
<evidence type="ECO:0000259" key="10">
    <source>
        <dbReference type="Pfam" id="PF08669"/>
    </source>
</evidence>
<dbReference type="Pfam" id="PF01571">
    <property type="entry name" value="GCV_T"/>
    <property type="match status" value="1"/>
</dbReference>
<evidence type="ECO:0000256" key="5">
    <source>
        <dbReference type="ARBA" id="ARBA00031395"/>
    </source>
</evidence>
<organism evidence="11 12">
    <name type="scientific">Kwoniella dendrophila CBS 6074</name>
    <dbReference type="NCBI Taxonomy" id="1295534"/>
    <lineage>
        <taxon>Eukaryota</taxon>
        <taxon>Fungi</taxon>
        <taxon>Dikarya</taxon>
        <taxon>Basidiomycota</taxon>
        <taxon>Agaricomycotina</taxon>
        <taxon>Tremellomycetes</taxon>
        <taxon>Tremellales</taxon>
        <taxon>Cryptococcaceae</taxon>
        <taxon>Kwoniella</taxon>
    </lineage>
</organism>
<dbReference type="GO" id="GO:0005960">
    <property type="term" value="C:glycine cleavage complex"/>
    <property type="evidence" value="ECO:0007669"/>
    <property type="project" value="InterPro"/>
</dbReference>
<keyword evidence="8" id="KW-0496">Mitochondrion</keyword>
<evidence type="ECO:0000256" key="3">
    <source>
        <dbReference type="ARBA" id="ARBA00022576"/>
    </source>
</evidence>
<evidence type="ECO:0000256" key="1">
    <source>
        <dbReference type="ARBA" id="ARBA00008609"/>
    </source>
</evidence>
<dbReference type="InterPro" id="IPR029043">
    <property type="entry name" value="GcvT/YgfZ_C"/>
</dbReference>
<feature type="domain" description="GCVT N-terminal" evidence="9">
    <location>
        <begin position="46"/>
        <end position="315"/>
    </location>
</feature>
<reference evidence="11 12" key="1">
    <citation type="submission" date="2024-01" db="EMBL/GenBank/DDBJ databases">
        <title>Comparative genomics of Cryptococcus and Kwoniella reveals pathogenesis evolution and contrasting modes of karyotype evolution via chromosome fusion or intercentromeric recombination.</title>
        <authorList>
            <person name="Coelho M.A."/>
            <person name="David-Palma M."/>
            <person name="Shea T."/>
            <person name="Bowers K."/>
            <person name="McGinley-Smith S."/>
            <person name="Mohammad A.W."/>
            <person name="Gnirke A."/>
            <person name="Yurkov A.M."/>
            <person name="Nowrousian M."/>
            <person name="Sun S."/>
            <person name="Cuomo C.A."/>
            <person name="Heitman J."/>
        </authorList>
    </citation>
    <scope>NUCLEOTIDE SEQUENCE [LARGE SCALE GENOMIC DNA]</scope>
    <source>
        <strain evidence="11 12">CBS 6074</strain>
    </source>
</reference>
<dbReference type="PANTHER" id="PTHR43757">
    <property type="entry name" value="AMINOMETHYLTRANSFERASE"/>
    <property type="match status" value="1"/>
</dbReference>
<comment type="catalytic activity">
    <reaction evidence="6 8">
        <text>N(6)-[(R)-S(8)-aminomethyldihydrolipoyl]-L-lysyl-[protein] + (6S)-5,6,7,8-tetrahydrofolate = N(6)-[(R)-dihydrolipoyl]-L-lysyl-[protein] + (6R)-5,10-methylene-5,6,7,8-tetrahydrofolate + NH4(+)</text>
        <dbReference type="Rhea" id="RHEA:16945"/>
        <dbReference type="Rhea" id="RHEA-COMP:10475"/>
        <dbReference type="Rhea" id="RHEA-COMP:10492"/>
        <dbReference type="ChEBI" id="CHEBI:15636"/>
        <dbReference type="ChEBI" id="CHEBI:28938"/>
        <dbReference type="ChEBI" id="CHEBI:57453"/>
        <dbReference type="ChEBI" id="CHEBI:83100"/>
        <dbReference type="ChEBI" id="CHEBI:83143"/>
        <dbReference type="EC" id="2.1.2.10"/>
    </reaction>
</comment>
<name>A0AAX4JL05_9TREE</name>
<comment type="similarity">
    <text evidence="1 8">Belongs to the GcvT family.</text>
</comment>
<dbReference type="Proteomes" id="UP001355207">
    <property type="component" value="Chromosome 1"/>
</dbReference>
<dbReference type="GO" id="GO:0008483">
    <property type="term" value="F:transaminase activity"/>
    <property type="evidence" value="ECO:0007669"/>
    <property type="project" value="UniProtKB-KW"/>
</dbReference>
<comment type="function">
    <text evidence="8">The glycine cleavage system catalyzes the degradation of glycine.</text>
</comment>
<evidence type="ECO:0000313" key="12">
    <source>
        <dbReference type="Proteomes" id="UP001355207"/>
    </source>
</evidence>
<dbReference type="Gene3D" id="3.30.1360.120">
    <property type="entry name" value="Probable tRNA modification gtpase trme, domain 1"/>
    <property type="match status" value="1"/>
</dbReference>
<dbReference type="GeneID" id="91091612"/>
<dbReference type="GO" id="GO:0004047">
    <property type="term" value="F:aminomethyltransferase activity"/>
    <property type="evidence" value="ECO:0007669"/>
    <property type="project" value="UniProtKB-EC"/>
</dbReference>
<evidence type="ECO:0000256" key="7">
    <source>
        <dbReference type="PIRSR" id="PIRSR006487-1"/>
    </source>
</evidence>
<dbReference type="EMBL" id="CP144098">
    <property type="protein sequence ID" value="WWC86069.1"/>
    <property type="molecule type" value="Genomic_DNA"/>
</dbReference>
<dbReference type="InterPro" id="IPR013977">
    <property type="entry name" value="GcvT_C"/>
</dbReference>
<keyword evidence="4 8" id="KW-0808">Transferase</keyword>
<dbReference type="GO" id="GO:0005739">
    <property type="term" value="C:mitochondrion"/>
    <property type="evidence" value="ECO:0007669"/>
    <property type="project" value="UniProtKB-SubCell"/>
</dbReference>
<dbReference type="Gene3D" id="4.10.1250.10">
    <property type="entry name" value="Aminomethyltransferase fragment"/>
    <property type="match status" value="1"/>
</dbReference>
<accession>A0AAX4JL05</accession>
<dbReference type="InterPro" id="IPR006222">
    <property type="entry name" value="GCVT_N"/>
</dbReference>
<dbReference type="AlphaFoldDB" id="A0AAX4JL05"/>
<dbReference type="PANTHER" id="PTHR43757:SF2">
    <property type="entry name" value="AMINOMETHYLTRANSFERASE, MITOCHONDRIAL"/>
    <property type="match status" value="1"/>
</dbReference>
<dbReference type="FunFam" id="3.30.70.1400:FF:000001">
    <property type="entry name" value="Aminomethyltransferase"/>
    <property type="match status" value="1"/>
</dbReference>
<comment type="subcellular location">
    <subcellularLocation>
        <location evidence="8">Mitochondrion</location>
    </subcellularLocation>
</comment>
<proteinExistence type="inferred from homology"/>
<comment type="subunit">
    <text evidence="8">The glycine cleavage system is composed of four proteins: P, T, L and H.</text>
</comment>
<keyword evidence="12" id="KW-1185">Reference proteome</keyword>
<dbReference type="Pfam" id="PF08669">
    <property type="entry name" value="GCV_T_C"/>
    <property type="match status" value="1"/>
</dbReference>
<dbReference type="Gene3D" id="3.30.70.1400">
    <property type="entry name" value="Aminomethyltransferase beta-barrel domains"/>
    <property type="match status" value="1"/>
</dbReference>
<evidence type="ECO:0000256" key="6">
    <source>
        <dbReference type="ARBA" id="ARBA00047665"/>
    </source>
</evidence>
<evidence type="ECO:0000256" key="8">
    <source>
        <dbReference type="RuleBase" id="RU003981"/>
    </source>
</evidence>
<dbReference type="InterPro" id="IPR006223">
    <property type="entry name" value="GcvT"/>
</dbReference>
<dbReference type="FunFam" id="2.40.30.110:FF:000002">
    <property type="entry name" value="Aminomethyltransferase"/>
    <property type="match status" value="1"/>
</dbReference>
<dbReference type="NCBIfam" id="TIGR00528">
    <property type="entry name" value="gcvT"/>
    <property type="match status" value="1"/>
</dbReference>
<dbReference type="RefSeq" id="XP_066072832.1">
    <property type="nucleotide sequence ID" value="XM_066216735.1"/>
</dbReference>
<dbReference type="PIRSF" id="PIRSF006487">
    <property type="entry name" value="GcvT"/>
    <property type="match status" value="1"/>
</dbReference>
<dbReference type="EC" id="2.1.2.10" evidence="2 8"/>
<dbReference type="InterPro" id="IPR027266">
    <property type="entry name" value="TrmE/GcvT-like"/>
</dbReference>
<evidence type="ECO:0000313" key="11">
    <source>
        <dbReference type="EMBL" id="WWC86069.1"/>
    </source>
</evidence>
<dbReference type="Gene3D" id="2.40.30.110">
    <property type="entry name" value="Aminomethyltransferase beta-barrel domains"/>
    <property type="match status" value="1"/>
</dbReference>
<sequence length="425" mass="46506">MIALQPMVRCCRIAKPTQVPRQFFPSLTRGFATSLRVSEELQRTPLYDFHVQNEAKMVPFAGWCMPLSYGSVGQTTAHNHVRISAGLFDVSHMLQHHFIGTGAQEFLSTLCPSSLTSLKPFSSTLSVLLNEQGGIIDDTIITKHSDDFFYVVTNAGRSKEDKEHISSKLSEWNSNPANKDKQVKWDTLDNYGLIALQGPKSSLILQELIKDSTDLTQIKFGSSAYIDLIGQDDKVVRCHVARGGYTGEDGFEISIPPASAVAITTKVASHPDVQLIGLGARDSLRLEAGMCLYGHDLDESISPVEGALSWVISKDRRAENAQPAFPGKSRILSELASGPSRRRVGFLVVGSPAREGSKVFDASGENEIGVITSGIPSPTLGQNIAMGYVKNGQHKRGTQVKVEVRKKLRDATITLMPFVPTKYYK</sequence>
<dbReference type="GO" id="GO:0006546">
    <property type="term" value="P:glycine catabolic process"/>
    <property type="evidence" value="ECO:0007669"/>
    <property type="project" value="InterPro"/>
</dbReference>
<dbReference type="SUPFAM" id="SSF103025">
    <property type="entry name" value="Folate-binding domain"/>
    <property type="match status" value="1"/>
</dbReference>
<dbReference type="NCBIfam" id="NF001567">
    <property type="entry name" value="PRK00389.1"/>
    <property type="match status" value="1"/>
</dbReference>
<feature type="domain" description="Aminomethyltransferase C-terminal" evidence="10">
    <location>
        <begin position="341"/>
        <end position="419"/>
    </location>
</feature>
<evidence type="ECO:0000259" key="9">
    <source>
        <dbReference type="Pfam" id="PF01571"/>
    </source>
</evidence>
<feature type="binding site" evidence="7">
    <location>
        <position position="252"/>
    </location>
    <ligand>
        <name>substrate</name>
    </ligand>
</feature>
<keyword evidence="3 8" id="KW-0032">Aminotransferase</keyword>
<dbReference type="InterPro" id="IPR028896">
    <property type="entry name" value="GcvT/YgfZ/DmdA"/>
</dbReference>
<evidence type="ECO:0000256" key="4">
    <source>
        <dbReference type="ARBA" id="ARBA00022679"/>
    </source>
</evidence>